<keyword evidence="2" id="KW-1133">Transmembrane helix</keyword>
<keyword evidence="4" id="KW-1185">Reference proteome</keyword>
<dbReference type="AlphaFoldDB" id="A0A8H5U1C6"/>
<evidence type="ECO:0000256" key="1">
    <source>
        <dbReference type="SAM" id="MobiDB-lite"/>
    </source>
</evidence>
<evidence type="ECO:0000313" key="3">
    <source>
        <dbReference type="EMBL" id="KAF5679350.1"/>
    </source>
</evidence>
<feature type="region of interest" description="Disordered" evidence="1">
    <location>
        <begin position="1"/>
        <end position="29"/>
    </location>
</feature>
<gene>
    <name evidence="3" type="ORF">FDENT_8742</name>
</gene>
<reference evidence="3 4" key="1">
    <citation type="submission" date="2020-05" db="EMBL/GenBank/DDBJ databases">
        <title>Identification and distribution of gene clusters putatively required for synthesis of sphingolipid metabolism inhibitors in phylogenetically diverse species of the filamentous fungus Fusarium.</title>
        <authorList>
            <person name="Kim H.-S."/>
            <person name="Busman M."/>
            <person name="Brown D.W."/>
            <person name="Divon H."/>
            <person name="Uhlig S."/>
            <person name="Proctor R.H."/>
        </authorList>
    </citation>
    <scope>NUCLEOTIDE SEQUENCE [LARGE SCALE GENOMIC DNA]</scope>
    <source>
        <strain evidence="3 4">NRRL 25311</strain>
    </source>
</reference>
<protein>
    <submittedName>
        <fullName evidence="3">Uncharacterized protein</fullName>
    </submittedName>
</protein>
<keyword evidence="2" id="KW-0472">Membrane</keyword>
<accession>A0A8H5U1C6</accession>
<feature type="transmembrane region" description="Helical" evidence="2">
    <location>
        <begin position="174"/>
        <end position="196"/>
    </location>
</feature>
<evidence type="ECO:0000313" key="4">
    <source>
        <dbReference type="Proteomes" id="UP000562682"/>
    </source>
</evidence>
<feature type="transmembrane region" description="Helical" evidence="2">
    <location>
        <begin position="137"/>
        <end position="162"/>
    </location>
</feature>
<feature type="transmembrane region" description="Helical" evidence="2">
    <location>
        <begin position="60"/>
        <end position="82"/>
    </location>
</feature>
<name>A0A8H5U1C6_9HYPO</name>
<evidence type="ECO:0000256" key="2">
    <source>
        <dbReference type="SAM" id="Phobius"/>
    </source>
</evidence>
<feature type="transmembrane region" description="Helical" evidence="2">
    <location>
        <begin position="102"/>
        <end position="125"/>
    </location>
</feature>
<keyword evidence="2" id="KW-0812">Transmembrane</keyword>
<dbReference type="EMBL" id="JAAOAK010000257">
    <property type="protein sequence ID" value="KAF5679350.1"/>
    <property type="molecule type" value="Genomic_DNA"/>
</dbReference>
<comment type="caution">
    <text evidence="3">The sequence shown here is derived from an EMBL/GenBank/DDBJ whole genome shotgun (WGS) entry which is preliminary data.</text>
</comment>
<dbReference type="Proteomes" id="UP000562682">
    <property type="component" value="Unassembled WGS sequence"/>
</dbReference>
<organism evidence="3 4">
    <name type="scientific">Fusarium denticulatum</name>
    <dbReference type="NCBI Taxonomy" id="48507"/>
    <lineage>
        <taxon>Eukaryota</taxon>
        <taxon>Fungi</taxon>
        <taxon>Dikarya</taxon>
        <taxon>Ascomycota</taxon>
        <taxon>Pezizomycotina</taxon>
        <taxon>Sordariomycetes</taxon>
        <taxon>Hypocreomycetidae</taxon>
        <taxon>Hypocreales</taxon>
        <taxon>Nectriaceae</taxon>
        <taxon>Fusarium</taxon>
        <taxon>Fusarium fujikuroi species complex</taxon>
    </lineage>
</organism>
<proteinExistence type="predicted"/>
<sequence length="260" mass="29941">MAGPHEYSYGNQQQQQYPPQQPYPNQQQYPPQYNAPPQYGYYTQYQAQPAPYRRTPRQNFAVVTARQLNIAIPVVIIILSIWWSLRSQICPSDVPIGHECSWMLWAALPVAIASLLWAVVMNISARRANHSMSHVPAIVNTIVQLILALGATACFAILIYHMENYPVWNRSLEGSMIALLVLLAIINWVLFGWSIYEMMFYRLRISLAVTKPTLAYGRFFMIVNDTLHVIAILQGKEQQYSQQFYSLRKVFLIPSQYLLL</sequence>
<feature type="compositionally biased region" description="Low complexity" evidence="1">
    <location>
        <begin position="9"/>
        <end position="29"/>
    </location>
</feature>